<organism evidence="1">
    <name type="scientific">mine drainage metagenome</name>
    <dbReference type="NCBI Taxonomy" id="410659"/>
    <lineage>
        <taxon>unclassified sequences</taxon>
        <taxon>metagenomes</taxon>
        <taxon>ecological metagenomes</taxon>
    </lineage>
</organism>
<accession>T0ZBU8</accession>
<reference evidence="1" key="2">
    <citation type="journal article" date="2014" name="ISME J.">
        <title>Microbial stratification in low pH oxic and suboxic macroscopic growths along an acid mine drainage.</title>
        <authorList>
            <person name="Mendez-Garcia C."/>
            <person name="Mesa V."/>
            <person name="Sprenger R.R."/>
            <person name="Richter M."/>
            <person name="Diez M.S."/>
            <person name="Solano J."/>
            <person name="Bargiela R."/>
            <person name="Golyshina O.V."/>
            <person name="Manteca A."/>
            <person name="Ramos J.L."/>
            <person name="Gallego J.R."/>
            <person name="Llorente I."/>
            <person name="Martins Dos Santos V.A."/>
            <person name="Jensen O.N."/>
            <person name="Pelaez A.I."/>
            <person name="Sanchez J."/>
            <person name="Ferrer M."/>
        </authorList>
    </citation>
    <scope>NUCLEOTIDE SEQUENCE</scope>
</reference>
<sequence length="107" mass="11501">MWGTDEIDATIRAGIAFIKGKFKTKIVISEASSEELVNIIGSGTGSNSSLSFNVGIKFDQSGTGCKIAYDTEVNVAGNAATMGQRVIEKAARDYVEKIISNFKKSFR</sequence>
<dbReference type="AlphaFoldDB" id="T0ZBU8"/>
<dbReference type="SUPFAM" id="SSF55961">
    <property type="entry name" value="Bet v1-like"/>
    <property type="match status" value="1"/>
</dbReference>
<evidence type="ECO:0000313" key="1">
    <source>
        <dbReference type="EMBL" id="EQD45481.1"/>
    </source>
</evidence>
<dbReference type="InterPro" id="IPR010419">
    <property type="entry name" value="CO_DH_gsu"/>
</dbReference>
<dbReference type="PANTHER" id="PTHR38588">
    <property type="entry name" value="BLL0334 PROTEIN"/>
    <property type="match status" value="1"/>
</dbReference>
<proteinExistence type="predicted"/>
<dbReference type="Pfam" id="PF06240">
    <property type="entry name" value="COXG"/>
    <property type="match status" value="1"/>
</dbReference>
<name>T0ZBU8_9ZZZZ</name>
<dbReference type="InterPro" id="IPR023393">
    <property type="entry name" value="START-like_dom_sf"/>
</dbReference>
<dbReference type="EMBL" id="AUZY01008576">
    <property type="protein sequence ID" value="EQD45481.1"/>
    <property type="molecule type" value="Genomic_DNA"/>
</dbReference>
<dbReference type="Gene3D" id="3.30.530.20">
    <property type="match status" value="1"/>
</dbReference>
<comment type="caution">
    <text evidence="1">The sequence shown here is derived from an EMBL/GenBank/DDBJ whole genome shotgun (WGS) entry which is preliminary data.</text>
</comment>
<protein>
    <submittedName>
        <fullName evidence="1">CoxG protein</fullName>
    </submittedName>
</protein>
<gene>
    <name evidence="1" type="ORF">B1B_13039</name>
</gene>
<dbReference type="PANTHER" id="PTHR38588:SF1">
    <property type="entry name" value="BLL0334 PROTEIN"/>
    <property type="match status" value="1"/>
</dbReference>
<reference evidence="1" key="1">
    <citation type="submission" date="2013-08" db="EMBL/GenBank/DDBJ databases">
        <authorList>
            <person name="Mendez C."/>
            <person name="Richter M."/>
            <person name="Ferrer M."/>
            <person name="Sanchez J."/>
        </authorList>
    </citation>
    <scope>NUCLEOTIDE SEQUENCE</scope>
</reference>